<dbReference type="EMBL" id="QGDI01000008">
    <property type="protein sequence ID" value="PWJ11945.1"/>
    <property type="molecule type" value="Genomic_DNA"/>
</dbReference>
<organism evidence="1 2">
    <name type="scientific">Ruminococcus flavefaciens</name>
    <dbReference type="NCBI Taxonomy" id="1265"/>
    <lineage>
        <taxon>Bacteria</taxon>
        <taxon>Bacillati</taxon>
        <taxon>Bacillota</taxon>
        <taxon>Clostridia</taxon>
        <taxon>Eubacteriales</taxon>
        <taxon>Oscillospiraceae</taxon>
        <taxon>Ruminococcus</taxon>
    </lineage>
</organism>
<dbReference type="Proteomes" id="UP000245720">
    <property type="component" value="Unassembled WGS sequence"/>
</dbReference>
<evidence type="ECO:0000313" key="1">
    <source>
        <dbReference type="EMBL" id="PWJ11945.1"/>
    </source>
</evidence>
<sequence length="142" mass="17348">MEVLHLSKNTDYYFFYFKIWGRRNRIKIMSDSESEIKHLFRLMTDNLKLIDKNKDKIAQKIYENRYSTNYQYQDDLIDIEIISNAPNALFQHFVNGLYISNVRIELYNNMEFDVIFTVKSKYRYRVDFGEECVLYFDHSFEV</sequence>
<gene>
    <name evidence="1" type="ORF">IE37_02210</name>
</gene>
<name>A0A315XX29_RUMFL</name>
<evidence type="ECO:0000313" key="2">
    <source>
        <dbReference type="Proteomes" id="UP000245720"/>
    </source>
</evidence>
<dbReference type="AlphaFoldDB" id="A0A315XX29"/>
<comment type="caution">
    <text evidence="1">The sequence shown here is derived from an EMBL/GenBank/DDBJ whole genome shotgun (WGS) entry which is preliminary data.</text>
</comment>
<reference evidence="1 2" key="1">
    <citation type="submission" date="2018-05" db="EMBL/GenBank/DDBJ databases">
        <title>The Hungate 1000. A catalogue of reference genomes from the rumen microbiome.</title>
        <authorList>
            <person name="Kelly W."/>
        </authorList>
    </citation>
    <scope>NUCLEOTIDE SEQUENCE [LARGE SCALE GENOMIC DNA]</scope>
    <source>
        <strain evidence="1 2">SAb67</strain>
    </source>
</reference>
<dbReference type="RefSeq" id="WP_109726964.1">
    <property type="nucleotide sequence ID" value="NZ_QGDI01000008.1"/>
</dbReference>
<proteinExistence type="predicted"/>
<protein>
    <submittedName>
        <fullName evidence="1">Uncharacterized protein</fullName>
    </submittedName>
</protein>
<accession>A0A315XX29</accession>